<name>A0AAV1ZUI1_9ARAC</name>
<feature type="transmembrane region" description="Helical" evidence="7">
    <location>
        <begin position="661"/>
        <end position="682"/>
    </location>
</feature>
<keyword evidence="10" id="KW-1185">Reference proteome</keyword>
<comment type="similarity">
    <text evidence="2 7">Belongs to the CTL (choline transporter-like) family.</text>
</comment>
<evidence type="ECO:0000256" key="6">
    <source>
        <dbReference type="ARBA" id="ARBA00023180"/>
    </source>
</evidence>
<protein>
    <recommendedName>
        <fullName evidence="7">Choline transporter-like protein</fullName>
    </recommendedName>
</protein>
<keyword evidence="4 7" id="KW-1133">Transmembrane helix</keyword>
<evidence type="ECO:0000313" key="10">
    <source>
        <dbReference type="Proteomes" id="UP001497382"/>
    </source>
</evidence>
<dbReference type="GO" id="GO:0005886">
    <property type="term" value="C:plasma membrane"/>
    <property type="evidence" value="ECO:0007669"/>
    <property type="project" value="UniProtKB-SubCell"/>
</dbReference>
<keyword evidence="3 7" id="KW-0812">Transmembrane</keyword>
<comment type="function">
    <text evidence="7">Choline transporter.</text>
</comment>
<evidence type="ECO:0000256" key="5">
    <source>
        <dbReference type="ARBA" id="ARBA00023136"/>
    </source>
</evidence>
<comment type="subcellular location">
    <subcellularLocation>
        <location evidence="7">Cell membrane</location>
        <topology evidence="7">Multi-pass membrane protein</topology>
    </subcellularLocation>
    <subcellularLocation>
        <location evidence="1">Membrane</location>
        <topology evidence="1">Multi-pass membrane protein</topology>
    </subcellularLocation>
</comment>
<keyword evidence="5 7" id="KW-0472">Membrane</keyword>
<feature type="region of interest" description="Disordered" evidence="8">
    <location>
        <begin position="1"/>
        <end position="20"/>
    </location>
</feature>
<dbReference type="PANTHER" id="PTHR12385:SF14">
    <property type="entry name" value="CHOLINE TRANSPORTER-LIKE 2"/>
    <property type="match status" value="1"/>
</dbReference>
<gene>
    <name evidence="9" type="ORF">LARSCL_LOCUS8113</name>
</gene>
<keyword evidence="6" id="KW-0325">Glycoprotein</keyword>
<feature type="transmembrane region" description="Helical" evidence="7">
    <location>
        <begin position="702"/>
        <end position="731"/>
    </location>
</feature>
<comment type="caution">
    <text evidence="9">The sequence shown here is derived from an EMBL/GenBank/DDBJ whole genome shotgun (WGS) entry which is preliminary data.</text>
</comment>
<feature type="transmembrane region" description="Helical" evidence="7">
    <location>
        <begin position="382"/>
        <end position="403"/>
    </location>
</feature>
<dbReference type="AlphaFoldDB" id="A0AAV1ZUI1"/>
<feature type="transmembrane region" description="Helical" evidence="7">
    <location>
        <begin position="558"/>
        <end position="578"/>
    </location>
</feature>
<dbReference type="PANTHER" id="PTHR12385">
    <property type="entry name" value="CHOLINE TRANSPORTER-LIKE (SLC FAMILY 44)"/>
    <property type="match status" value="1"/>
</dbReference>
<evidence type="ECO:0000256" key="7">
    <source>
        <dbReference type="RuleBase" id="RU368066"/>
    </source>
</evidence>
<reference evidence="9 10" key="1">
    <citation type="submission" date="2024-04" db="EMBL/GenBank/DDBJ databases">
        <authorList>
            <person name="Rising A."/>
            <person name="Reimegard J."/>
            <person name="Sonavane S."/>
            <person name="Akerstrom W."/>
            <person name="Nylinder S."/>
            <person name="Hedman E."/>
            <person name="Kallberg Y."/>
        </authorList>
    </citation>
    <scope>NUCLEOTIDE SEQUENCE [LARGE SCALE GENOMIC DNA]</scope>
</reference>
<feature type="transmembrane region" description="Helical" evidence="7">
    <location>
        <begin position="513"/>
        <end position="537"/>
    </location>
</feature>
<dbReference type="GO" id="GO:0022857">
    <property type="term" value="F:transmembrane transporter activity"/>
    <property type="evidence" value="ECO:0007669"/>
    <property type="project" value="UniProtKB-UniRule"/>
</dbReference>
<feature type="transmembrane region" description="Helical" evidence="7">
    <location>
        <begin position="302"/>
        <end position="322"/>
    </location>
</feature>
<feature type="transmembrane region" description="Helical" evidence="7">
    <location>
        <begin position="85"/>
        <end position="106"/>
    </location>
</feature>
<evidence type="ECO:0000256" key="3">
    <source>
        <dbReference type="ARBA" id="ARBA00022692"/>
    </source>
</evidence>
<dbReference type="EMBL" id="CAXIEN010000085">
    <property type="protein sequence ID" value="CAL1275514.1"/>
    <property type="molecule type" value="Genomic_DNA"/>
</dbReference>
<evidence type="ECO:0000313" key="9">
    <source>
        <dbReference type="EMBL" id="CAL1275514.1"/>
    </source>
</evidence>
<organism evidence="9 10">
    <name type="scientific">Larinioides sclopetarius</name>
    <dbReference type="NCBI Taxonomy" id="280406"/>
    <lineage>
        <taxon>Eukaryota</taxon>
        <taxon>Metazoa</taxon>
        <taxon>Ecdysozoa</taxon>
        <taxon>Arthropoda</taxon>
        <taxon>Chelicerata</taxon>
        <taxon>Arachnida</taxon>
        <taxon>Araneae</taxon>
        <taxon>Araneomorphae</taxon>
        <taxon>Entelegynae</taxon>
        <taxon>Araneoidea</taxon>
        <taxon>Araneidae</taxon>
        <taxon>Larinioides</taxon>
    </lineage>
</organism>
<evidence type="ECO:0000256" key="4">
    <source>
        <dbReference type="ARBA" id="ARBA00022989"/>
    </source>
</evidence>
<accession>A0AAV1ZUI1</accession>
<dbReference type="Proteomes" id="UP001497382">
    <property type="component" value="Unassembled WGS sequence"/>
</dbReference>
<dbReference type="Pfam" id="PF04515">
    <property type="entry name" value="Choline_transpo"/>
    <property type="match status" value="1"/>
</dbReference>
<dbReference type="InterPro" id="IPR007603">
    <property type="entry name" value="Choline_transptr-like"/>
</dbReference>
<evidence type="ECO:0000256" key="8">
    <source>
        <dbReference type="SAM" id="MobiDB-lite"/>
    </source>
</evidence>
<feature type="transmembrane region" description="Helical" evidence="7">
    <location>
        <begin position="329"/>
        <end position="350"/>
    </location>
</feature>
<sequence length="771" mass="87082">MSQRPIRRPVVAVSPKGQSGRRQVVAISPKLQDQHKYKAQKLRPESTVPSRSPWPMKQMRGKYGEQLTYDPQFKGPVKSRSCTDILCLFLFVAFIAGWGVVAFFAFREGDPRVLVYPTDSAGNICGYGDLEDKPYLFFFDLLKCAKPSVVFTGCLTPQVCVKQCPNETFYANENLPNPEEIKKKLICKYDVKKEEKDLKTLLNEGHCAKLYLKSNPLRSPKFIEGVPYASKVKDVFLGRCIPEFNLLKTDGDVIKNDKNEVVKIENDELTVEAVQNATNHLAKFLSLTEMGEKVFSDFKTSWKFLLGGLVLSMLVSLIWIVLMRWLAGIMIWLSIILVLGFLVFACYYSTTKYIELKTVPGSDAKLKITLDLRSYLALRDTWLWFAIISGVIFAILFLIVIFLRKRIVIAIALIKQASRAVGNMPTTLIFPIFPYILMLVFFIFWSAVALYIASSGKASFVVADAPAGFGIKNGTTCNPKNYNSTGSGIKCLFQTYGLKDNLFTSHFYNLFGLFWGLFFTVGVGQVSLSGAFAAYYWTKDKTKDVPTCAIGTGFYRCARYHLGSIAFGSLLIATVRMIRVMLEYIDQKCKKYNNPFTRAILCCMKCCFWCLENVIKFISKNAYIMIAIYGKNFCSSARRAFKLLMRNILRVVVLDKITDFLLFMGKLVVVAASAGVSFYIFATDQKIYKGVPPMNYNLLPPIVITIGAYLIASAFFSVYGMAVDTIFLCFLEDCERNDGSVEKPYFMSKELMKILHKKNKFRDLSPPSSPK</sequence>
<evidence type="ECO:0000256" key="2">
    <source>
        <dbReference type="ARBA" id="ARBA00007168"/>
    </source>
</evidence>
<proteinExistence type="inferred from homology"/>
<feature type="transmembrane region" description="Helical" evidence="7">
    <location>
        <begin position="424"/>
        <end position="452"/>
    </location>
</feature>
<evidence type="ECO:0000256" key="1">
    <source>
        <dbReference type="ARBA" id="ARBA00004141"/>
    </source>
</evidence>